<dbReference type="Pfam" id="PF01042">
    <property type="entry name" value="Ribonuc_L-PSP"/>
    <property type="match status" value="1"/>
</dbReference>
<dbReference type="SUPFAM" id="SSF55298">
    <property type="entry name" value="YjgF-like"/>
    <property type="match status" value="1"/>
</dbReference>
<accession>A0AAW7XBG2</accession>
<dbReference type="Proteomes" id="UP001169760">
    <property type="component" value="Unassembled WGS sequence"/>
</dbReference>
<dbReference type="CDD" id="cd00448">
    <property type="entry name" value="YjgF_YER057c_UK114_family"/>
    <property type="match status" value="1"/>
</dbReference>
<dbReference type="InterPro" id="IPR035959">
    <property type="entry name" value="RutC-like_sf"/>
</dbReference>
<dbReference type="EMBL" id="JAUOPB010000010">
    <property type="protein sequence ID" value="MDO6423694.1"/>
    <property type="molecule type" value="Genomic_DNA"/>
</dbReference>
<sequence>MFEMINPPTRHNPSGYTHGVIVPEGKRMMFISGQLSGNVHGVLESDDLVNQFSSCLDNVLKVVEAAGGGAKNIAKMKVFITDFPEYHRRKTEIAVAWHARFGEGFPSMTIIDVKQLFDSKGKVEIEAVAFVD</sequence>
<keyword evidence="1" id="KW-0378">Hydrolase</keyword>
<protein>
    <submittedName>
        <fullName evidence="1">RidA family protein</fullName>
        <ecNumber evidence="1">3.5.-.-</ecNumber>
    </submittedName>
</protein>
<name>A0AAW7XBG2_9GAMM</name>
<proteinExistence type="predicted"/>
<evidence type="ECO:0000313" key="1">
    <source>
        <dbReference type="EMBL" id="MDO6423694.1"/>
    </source>
</evidence>
<dbReference type="PANTHER" id="PTHR43857:SF1">
    <property type="entry name" value="YJGH FAMILY PROTEIN"/>
    <property type="match status" value="1"/>
</dbReference>
<dbReference type="GeneID" id="98615115"/>
<dbReference type="RefSeq" id="WP_011469971.1">
    <property type="nucleotide sequence ID" value="NZ_JAUOPB010000010.1"/>
</dbReference>
<gene>
    <name evidence="1" type="ORF">Q4521_14525</name>
</gene>
<reference evidence="1" key="1">
    <citation type="submission" date="2023-07" db="EMBL/GenBank/DDBJ databases">
        <title>Genome content predicts the carbon catabolic preferences of heterotrophic bacteria.</title>
        <authorList>
            <person name="Gralka M."/>
        </authorList>
    </citation>
    <scope>NUCLEOTIDE SEQUENCE</scope>
    <source>
        <strain evidence="1">I3M17_2</strain>
    </source>
</reference>
<organism evidence="1 2">
    <name type="scientific">Saccharophagus degradans</name>
    <dbReference type="NCBI Taxonomy" id="86304"/>
    <lineage>
        <taxon>Bacteria</taxon>
        <taxon>Pseudomonadati</taxon>
        <taxon>Pseudomonadota</taxon>
        <taxon>Gammaproteobacteria</taxon>
        <taxon>Cellvibrionales</taxon>
        <taxon>Cellvibrionaceae</taxon>
        <taxon>Saccharophagus</taxon>
    </lineage>
</organism>
<evidence type="ECO:0000313" key="2">
    <source>
        <dbReference type="Proteomes" id="UP001169760"/>
    </source>
</evidence>
<dbReference type="GO" id="GO:0016787">
    <property type="term" value="F:hydrolase activity"/>
    <property type="evidence" value="ECO:0007669"/>
    <property type="project" value="UniProtKB-KW"/>
</dbReference>
<dbReference type="Gene3D" id="3.30.1330.40">
    <property type="entry name" value="RutC-like"/>
    <property type="match status" value="1"/>
</dbReference>
<dbReference type="EC" id="3.5.-.-" evidence="1"/>
<dbReference type="AlphaFoldDB" id="A0AAW7XBG2"/>
<comment type="caution">
    <text evidence="1">The sequence shown here is derived from an EMBL/GenBank/DDBJ whole genome shotgun (WGS) entry which is preliminary data.</text>
</comment>
<dbReference type="InterPro" id="IPR006175">
    <property type="entry name" value="YjgF/YER057c/UK114"/>
</dbReference>
<dbReference type="PANTHER" id="PTHR43857">
    <property type="entry name" value="BLR7761 PROTEIN"/>
    <property type="match status" value="1"/>
</dbReference>